<dbReference type="EMBL" id="OIVN01002112">
    <property type="protein sequence ID" value="SPD00636.1"/>
    <property type="molecule type" value="Genomic_DNA"/>
</dbReference>
<dbReference type="InterPro" id="IPR001128">
    <property type="entry name" value="Cyt_P450"/>
</dbReference>
<dbReference type="PANTHER" id="PTHR24282">
    <property type="entry name" value="CYTOCHROME P450 FAMILY MEMBER"/>
    <property type="match status" value="1"/>
</dbReference>
<name>A0A2N9GDH3_FAGSY</name>
<evidence type="ECO:0000256" key="1">
    <source>
        <dbReference type="ARBA" id="ARBA00004167"/>
    </source>
</evidence>
<gene>
    <name evidence="14" type="ORF">FSB_LOCUS28518</name>
</gene>
<keyword evidence="8 11" id="KW-0408">Iron</keyword>
<evidence type="ECO:0000256" key="2">
    <source>
        <dbReference type="ARBA" id="ARBA00010617"/>
    </source>
</evidence>
<evidence type="ECO:0000256" key="10">
    <source>
        <dbReference type="ARBA" id="ARBA00023136"/>
    </source>
</evidence>
<evidence type="ECO:0008006" key="15">
    <source>
        <dbReference type="Google" id="ProtNLM"/>
    </source>
</evidence>
<dbReference type="Pfam" id="PF00067">
    <property type="entry name" value="p450"/>
    <property type="match status" value="2"/>
</dbReference>
<keyword evidence="3 11" id="KW-0349">Heme</keyword>
<evidence type="ECO:0000256" key="13">
    <source>
        <dbReference type="SAM" id="MobiDB-lite"/>
    </source>
</evidence>
<feature type="region of interest" description="Disordered" evidence="13">
    <location>
        <begin position="244"/>
        <end position="271"/>
    </location>
</feature>
<dbReference type="InterPro" id="IPR002401">
    <property type="entry name" value="Cyt_P450_E_grp-I"/>
</dbReference>
<feature type="compositionally biased region" description="Basic and acidic residues" evidence="13">
    <location>
        <begin position="257"/>
        <end position="271"/>
    </location>
</feature>
<keyword evidence="7 12" id="KW-0560">Oxidoreductase</keyword>
<dbReference type="GO" id="GO:0004497">
    <property type="term" value="F:monooxygenase activity"/>
    <property type="evidence" value="ECO:0007669"/>
    <property type="project" value="UniProtKB-KW"/>
</dbReference>
<evidence type="ECO:0000256" key="9">
    <source>
        <dbReference type="ARBA" id="ARBA00023033"/>
    </source>
</evidence>
<evidence type="ECO:0000256" key="7">
    <source>
        <dbReference type="ARBA" id="ARBA00023002"/>
    </source>
</evidence>
<accession>A0A2N9GDH3</accession>
<dbReference type="AlphaFoldDB" id="A0A2N9GDH3"/>
<evidence type="ECO:0000256" key="4">
    <source>
        <dbReference type="ARBA" id="ARBA00022692"/>
    </source>
</evidence>
<dbReference type="SUPFAM" id="SSF48264">
    <property type="entry name" value="Cytochrome P450"/>
    <property type="match status" value="1"/>
</dbReference>
<reference evidence="14" key="1">
    <citation type="submission" date="2018-02" db="EMBL/GenBank/DDBJ databases">
        <authorList>
            <person name="Cohen D.B."/>
            <person name="Kent A.D."/>
        </authorList>
    </citation>
    <scope>NUCLEOTIDE SEQUENCE</scope>
</reference>
<dbReference type="GO" id="GO:0005506">
    <property type="term" value="F:iron ion binding"/>
    <property type="evidence" value="ECO:0007669"/>
    <property type="project" value="InterPro"/>
</dbReference>
<sequence length="549" mass="63677">MYLFLVVVIFLVILLKSVYSLIWVPWRIENHFRKQGIRGPAYRPIFGNTVEIQRISAEALSKKIPFEHDVLHRVVPFYYRWSIMYGKTFLYWLGTKPWLAITDPDMIKEILTKSDGESFEKIQMNPLANLLLGDGLAQLTGKKWAIHRRITNQAFNMERVKCWVPEIVASTTKMLNKWEENTGGREEFEMDVHKEFHELSADIISRTAFGSCYEEGRRIFDLQEQQIYLFIRAMKSVYIPGFRDADGDSSHPTSPADLHRTRPNRKDGKWNGKSEKEVMVAVTRVLPIWFLPTKMNKERWRLDKETRESIRMLIETNKNAREDSRNLLGLFLSSYKNEDGEEERLGIEEIIDECKTFYFAGKETTANLLTWAVLLLALHQEWQSRAHEEVVRIFGDNGQPVVEKLHDLKIVSMIINETLRLYPSAMMSRQTCKKVKLGNLDIPANTQFYIPLIAVHHDTEIWGEDANEFNPFRFMEPRRHLASFCPFGLGPRICAGQNLAVVEAKIVLAMIIRHSSLVVSPTYVHSPMMLATVQPQYGAQILLTRRISK</sequence>
<comment type="cofactor">
    <cofactor evidence="11">
        <name>heme</name>
        <dbReference type="ChEBI" id="CHEBI:30413"/>
    </cofactor>
</comment>
<evidence type="ECO:0000256" key="11">
    <source>
        <dbReference type="PIRSR" id="PIRSR602401-1"/>
    </source>
</evidence>
<feature type="binding site" description="axial binding residue" evidence="11">
    <location>
        <position position="494"/>
    </location>
    <ligand>
        <name>heme</name>
        <dbReference type="ChEBI" id="CHEBI:30413"/>
    </ligand>
    <ligandPart>
        <name>Fe</name>
        <dbReference type="ChEBI" id="CHEBI:18248"/>
    </ligandPart>
</feature>
<dbReference type="GO" id="GO:0020037">
    <property type="term" value="F:heme binding"/>
    <property type="evidence" value="ECO:0007669"/>
    <property type="project" value="InterPro"/>
</dbReference>
<comment type="subcellular location">
    <subcellularLocation>
        <location evidence="1">Membrane</location>
        <topology evidence="1">Single-pass membrane protein</topology>
    </subcellularLocation>
</comment>
<proteinExistence type="inferred from homology"/>
<dbReference type="InterPro" id="IPR036396">
    <property type="entry name" value="Cyt_P450_sf"/>
</dbReference>
<dbReference type="GO" id="GO:0016020">
    <property type="term" value="C:membrane"/>
    <property type="evidence" value="ECO:0007669"/>
    <property type="project" value="UniProtKB-SubCell"/>
</dbReference>
<protein>
    <recommendedName>
        <fullName evidence="15">Cytochrome P450</fullName>
    </recommendedName>
</protein>
<dbReference type="InterPro" id="IPR017972">
    <property type="entry name" value="Cyt_P450_CS"/>
</dbReference>
<keyword evidence="9 12" id="KW-0503">Monooxygenase</keyword>
<keyword evidence="10" id="KW-0472">Membrane</keyword>
<evidence type="ECO:0000256" key="6">
    <source>
        <dbReference type="ARBA" id="ARBA00022989"/>
    </source>
</evidence>
<evidence type="ECO:0000256" key="12">
    <source>
        <dbReference type="RuleBase" id="RU000461"/>
    </source>
</evidence>
<dbReference type="PANTHER" id="PTHR24282:SF211">
    <property type="entry name" value="CYTOCHROME P450-RELATED"/>
    <property type="match status" value="1"/>
</dbReference>
<evidence type="ECO:0000256" key="8">
    <source>
        <dbReference type="ARBA" id="ARBA00023004"/>
    </source>
</evidence>
<dbReference type="PROSITE" id="PS00086">
    <property type="entry name" value="CYTOCHROME_P450"/>
    <property type="match status" value="1"/>
</dbReference>
<evidence type="ECO:0000256" key="3">
    <source>
        <dbReference type="ARBA" id="ARBA00022617"/>
    </source>
</evidence>
<dbReference type="GO" id="GO:0016705">
    <property type="term" value="F:oxidoreductase activity, acting on paired donors, with incorporation or reduction of molecular oxygen"/>
    <property type="evidence" value="ECO:0007669"/>
    <property type="project" value="InterPro"/>
</dbReference>
<dbReference type="Gene3D" id="1.10.630.10">
    <property type="entry name" value="Cytochrome P450"/>
    <property type="match status" value="1"/>
</dbReference>
<keyword evidence="6" id="KW-1133">Transmembrane helix</keyword>
<dbReference type="PRINTS" id="PR00385">
    <property type="entry name" value="P450"/>
</dbReference>
<organism evidence="14">
    <name type="scientific">Fagus sylvatica</name>
    <name type="common">Beechnut</name>
    <dbReference type="NCBI Taxonomy" id="28930"/>
    <lineage>
        <taxon>Eukaryota</taxon>
        <taxon>Viridiplantae</taxon>
        <taxon>Streptophyta</taxon>
        <taxon>Embryophyta</taxon>
        <taxon>Tracheophyta</taxon>
        <taxon>Spermatophyta</taxon>
        <taxon>Magnoliopsida</taxon>
        <taxon>eudicotyledons</taxon>
        <taxon>Gunneridae</taxon>
        <taxon>Pentapetalae</taxon>
        <taxon>rosids</taxon>
        <taxon>fabids</taxon>
        <taxon>Fagales</taxon>
        <taxon>Fagaceae</taxon>
        <taxon>Fagus</taxon>
    </lineage>
</organism>
<evidence type="ECO:0000256" key="5">
    <source>
        <dbReference type="ARBA" id="ARBA00022723"/>
    </source>
</evidence>
<dbReference type="InterPro" id="IPR050665">
    <property type="entry name" value="Cytochrome_P450_Monooxygen"/>
</dbReference>
<keyword evidence="4" id="KW-0812">Transmembrane</keyword>
<dbReference type="PRINTS" id="PR00463">
    <property type="entry name" value="EP450I"/>
</dbReference>
<comment type="similarity">
    <text evidence="2 12">Belongs to the cytochrome P450 family.</text>
</comment>
<keyword evidence="5 11" id="KW-0479">Metal-binding</keyword>
<evidence type="ECO:0000313" key="14">
    <source>
        <dbReference type="EMBL" id="SPD00636.1"/>
    </source>
</evidence>